<accession>A0AAD2ABD3</accession>
<sequence length="540" mass="61146">MIFEGHIRFVLIVQESTAATGETARRRPLQICGASMLSTAHIVCTKAQDSDNPIGSMAKGITPLINSALPLIYAMQYQWLVSLSFVDDRILAIENIVEFIFPPSKRLFNKIDDLVYAAECLPEKFDHVLNSFPVLIQRFPLLDWVLHQLISWLTFLINTFTHWGSKDNTREKEITIDMNCSKSESADCYPVDYSQVLTNALQTEEAKRLLPIADTSEHWNKIVEEAYCPDESPCTSFESATSSPLSVLSQDEAKSAGKKGKSDNLKCSYKEILERGVNENTGNEEIDAPQEFGWEKDAKKSKEERQWRSPDSLSFLDHPLASPHQSHILDECLVWIVLHDWNTGKIPYYTLPPIRNEGEHSEEKIVAVLGKEFNVDEVYGGESSFIGSLKSINDFNCVEVPSNGLLNFDEKMLEDDVSLPDLNQSKDSGDQVSNDEDQSMESGDEDGGHEKTEFTNSRQNKKLYTEEGMLNTKLRKAEKKRRKKENQSSAMERGLDYDYDFKVDYVRKESAMDVGDEDDKADDTNQNKFALPTGVELDKD</sequence>
<feature type="compositionally biased region" description="Basic residues" evidence="1">
    <location>
        <begin position="473"/>
        <end position="484"/>
    </location>
</feature>
<organism evidence="2 3">
    <name type="scientific">Fraxinus pennsylvanica</name>
    <dbReference type="NCBI Taxonomy" id="56036"/>
    <lineage>
        <taxon>Eukaryota</taxon>
        <taxon>Viridiplantae</taxon>
        <taxon>Streptophyta</taxon>
        <taxon>Embryophyta</taxon>
        <taxon>Tracheophyta</taxon>
        <taxon>Spermatophyta</taxon>
        <taxon>Magnoliopsida</taxon>
        <taxon>eudicotyledons</taxon>
        <taxon>Gunneridae</taxon>
        <taxon>Pentapetalae</taxon>
        <taxon>asterids</taxon>
        <taxon>lamiids</taxon>
        <taxon>Lamiales</taxon>
        <taxon>Oleaceae</taxon>
        <taxon>Oleeae</taxon>
        <taxon>Fraxinus</taxon>
    </lineage>
</organism>
<gene>
    <name evidence="2" type="ORF">FPE_LOCUS32520</name>
</gene>
<protein>
    <submittedName>
        <fullName evidence="2">Uncharacterized protein</fullName>
    </submittedName>
</protein>
<feature type="region of interest" description="Disordered" evidence="1">
    <location>
        <begin position="511"/>
        <end position="540"/>
    </location>
</feature>
<dbReference type="EMBL" id="OU503056">
    <property type="protein sequence ID" value="CAI9785090.1"/>
    <property type="molecule type" value="Genomic_DNA"/>
</dbReference>
<evidence type="ECO:0000313" key="3">
    <source>
        <dbReference type="Proteomes" id="UP000834106"/>
    </source>
</evidence>
<proteinExistence type="predicted"/>
<dbReference type="Proteomes" id="UP000834106">
    <property type="component" value="Chromosome 21"/>
</dbReference>
<evidence type="ECO:0000256" key="1">
    <source>
        <dbReference type="SAM" id="MobiDB-lite"/>
    </source>
</evidence>
<dbReference type="PANTHER" id="PTHR37710:SF1">
    <property type="entry name" value="TRANSMEMBRANE PROTEIN"/>
    <property type="match status" value="1"/>
</dbReference>
<feature type="region of interest" description="Disordered" evidence="1">
    <location>
        <begin position="419"/>
        <end position="494"/>
    </location>
</feature>
<dbReference type="AlphaFoldDB" id="A0AAD2ABD3"/>
<reference evidence="2" key="1">
    <citation type="submission" date="2023-05" db="EMBL/GenBank/DDBJ databases">
        <authorList>
            <person name="Huff M."/>
        </authorList>
    </citation>
    <scope>NUCLEOTIDE SEQUENCE</scope>
</reference>
<keyword evidence="3" id="KW-1185">Reference proteome</keyword>
<feature type="compositionally biased region" description="Basic and acidic residues" evidence="1">
    <location>
        <begin position="293"/>
        <end position="305"/>
    </location>
</feature>
<evidence type="ECO:0000313" key="2">
    <source>
        <dbReference type="EMBL" id="CAI9785090.1"/>
    </source>
</evidence>
<name>A0AAD2ABD3_9LAMI</name>
<feature type="region of interest" description="Disordered" evidence="1">
    <location>
        <begin position="280"/>
        <end position="305"/>
    </location>
</feature>
<feature type="compositionally biased region" description="Polar residues" evidence="1">
    <location>
        <begin position="421"/>
        <end position="432"/>
    </location>
</feature>
<dbReference type="PANTHER" id="PTHR37710">
    <property type="entry name" value="TRANSMEMBRANE PROTEIN"/>
    <property type="match status" value="1"/>
</dbReference>
<feature type="compositionally biased region" description="Acidic residues" evidence="1">
    <location>
        <begin position="433"/>
        <end position="445"/>
    </location>
</feature>